<evidence type="ECO:0000256" key="1">
    <source>
        <dbReference type="SAM" id="MobiDB-lite"/>
    </source>
</evidence>
<gene>
    <name evidence="2" type="ORF">CEXT_193641</name>
</gene>
<sequence>MQFIQNKCKFINHITFYFSHLNENFTVWYWTALAVVCETLRSPAWRSPRALVSFYCLVRATLPSTDRRRDRKEGVKLAVEVTWPQLGRSLESSPSPSLPPTLSLPPSPRGINLPEFGLPPSPFPPSQITSKLRDSTQRERERGKEKKKGDSTGAA</sequence>
<reference evidence="2 3" key="1">
    <citation type="submission" date="2021-06" db="EMBL/GenBank/DDBJ databases">
        <title>Caerostris extrusa draft genome.</title>
        <authorList>
            <person name="Kono N."/>
            <person name="Arakawa K."/>
        </authorList>
    </citation>
    <scope>NUCLEOTIDE SEQUENCE [LARGE SCALE GENOMIC DNA]</scope>
</reference>
<keyword evidence="3" id="KW-1185">Reference proteome</keyword>
<feature type="compositionally biased region" description="Basic and acidic residues" evidence="1">
    <location>
        <begin position="131"/>
        <end position="155"/>
    </location>
</feature>
<name>A0AAV4XM28_CAEEX</name>
<feature type="compositionally biased region" description="Pro residues" evidence="1">
    <location>
        <begin position="96"/>
        <end position="108"/>
    </location>
</feature>
<dbReference type="Proteomes" id="UP001054945">
    <property type="component" value="Unassembled WGS sequence"/>
</dbReference>
<comment type="caution">
    <text evidence="2">The sequence shown here is derived from an EMBL/GenBank/DDBJ whole genome shotgun (WGS) entry which is preliminary data.</text>
</comment>
<protein>
    <submittedName>
        <fullName evidence="2">Uncharacterized protein</fullName>
    </submittedName>
</protein>
<organism evidence="2 3">
    <name type="scientific">Caerostris extrusa</name>
    <name type="common">Bark spider</name>
    <name type="synonym">Caerostris bankana</name>
    <dbReference type="NCBI Taxonomy" id="172846"/>
    <lineage>
        <taxon>Eukaryota</taxon>
        <taxon>Metazoa</taxon>
        <taxon>Ecdysozoa</taxon>
        <taxon>Arthropoda</taxon>
        <taxon>Chelicerata</taxon>
        <taxon>Arachnida</taxon>
        <taxon>Araneae</taxon>
        <taxon>Araneomorphae</taxon>
        <taxon>Entelegynae</taxon>
        <taxon>Araneoidea</taxon>
        <taxon>Araneidae</taxon>
        <taxon>Caerostris</taxon>
    </lineage>
</organism>
<feature type="region of interest" description="Disordered" evidence="1">
    <location>
        <begin position="87"/>
        <end position="155"/>
    </location>
</feature>
<dbReference type="EMBL" id="BPLR01017857">
    <property type="protein sequence ID" value="GIY94995.1"/>
    <property type="molecule type" value="Genomic_DNA"/>
</dbReference>
<accession>A0AAV4XM28</accession>
<dbReference type="AlphaFoldDB" id="A0AAV4XM28"/>
<proteinExistence type="predicted"/>
<evidence type="ECO:0000313" key="2">
    <source>
        <dbReference type="EMBL" id="GIY94995.1"/>
    </source>
</evidence>
<evidence type="ECO:0000313" key="3">
    <source>
        <dbReference type="Proteomes" id="UP001054945"/>
    </source>
</evidence>